<accession>A0ABT9ZMZ9</accession>
<name>A0ABT9ZMZ9_9BACI</name>
<protein>
    <submittedName>
        <fullName evidence="2">4-hydroxybenzoate polyprenyltransferase</fullName>
    </submittedName>
</protein>
<feature type="transmembrane region" description="Helical" evidence="1">
    <location>
        <begin position="67"/>
        <end position="85"/>
    </location>
</feature>
<keyword evidence="1" id="KW-1133">Transmembrane helix</keyword>
<evidence type="ECO:0000313" key="2">
    <source>
        <dbReference type="EMBL" id="MDQ0233650.1"/>
    </source>
</evidence>
<proteinExistence type="predicted"/>
<organism evidence="2 3">
    <name type="scientific">Metabacillus malikii</name>
    <dbReference type="NCBI Taxonomy" id="1504265"/>
    <lineage>
        <taxon>Bacteria</taxon>
        <taxon>Bacillati</taxon>
        <taxon>Bacillota</taxon>
        <taxon>Bacilli</taxon>
        <taxon>Bacillales</taxon>
        <taxon>Bacillaceae</taxon>
        <taxon>Metabacillus</taxon>
    </lineage>
</organism>
<gene>
    <name evidence="2" type="ORF">J2S19_005005</name>
</gene>
<comment type="caution">
    <text evidence="2">The sequence shown here is derived from an EMBL/GenBank/DDBJ whole genome shotgun (WGS) entry which is preliminary data.</text>
</comment>
<reference evidence="2 3" key="1">
    <citation type="submission" date="2023-07" db="EMBL/GenBank/DDBJ databases">
        <title>Genomic Encyclopedia of Type Strains, Phase IV (KMG-IV): sequencing the most valuable type-strain genomes for metagenomic binning, comparative biology and taxonomic classification.</title>
        <authorList>
            <person name="Goeker M."/>
        </authorList>
    </citation>
    <scope>NUCLEOTIDE SEQUENCE [LARGE SCALE GENOMIC DNA]</scope>
    <source>
        <strain evidence="2 3">DSM 29005</strain>
    </source>
</reference>
<keyword evidence="1" id="KW-0472">Membrane</keyword>
<dbReference type="RefSeq" id="WP_307347304.1">
    <property type="nucleotide sequence ID" value="NZ_JAUSUD010000054.1"/>
</dbReference>
<dbReference type="EMBL" id="JAUSUD010000054">
    <property type="protein sequence ID" value="MDQ0233650.1"/>
    <property type="molecule type" value="Genomic_DNA"/>
</dbReference>
<keyword evidence="3" id="KW-1185">Reference proteome</keyword>
<dbReference type="Proteomes" id="UP001234495">
    <property type="component" value="Unassembled WGS sequence"/>
</dbReference>
<sequence length="86" mass="9851">MENNKTGLYISMLFGMLGSVLVGLMALRYLASNDTEGYIFSFLGFILIINYINYLESKANISKKVTWIRSIISIVLFIVIGYFLYF</sequence>
<evidence type="ECO:0000256" key="1">
    <source>
        <dbReference type="SAM" id="Phobius"/>
    </source>
</evidence>
<evidence type="ECO:0000313" key="3">
    <source>
        <dbReference type="Proteomes" id="UP001234495"/>
    </source>
</evidence>
<feature type="transmembrane region" description="Helical" evidence="1">
    <location>
        <begin position="37"/>
        <end position="55"/>
    </location>
</feature>
<keyword evidence="1" id="KW-0812">Transmembrane</keyword>
<feature type="transmembrane region" description="Helical" evidence="1">
    <location>
        <begin position="7"/>
        <end position="31"/>
    </location>
</feature>